<keyword evidence="2" id="KW-1185">Reference proteome</keyword>
<organism evidence="1 2">
    <name type="scientific">Forsythia ovata</name>
    <dbReference type="NCBI Taxonomy" id="205694"/>
    <lineage>
        <taxon>Eukaryota</taxon>
        <taxon>Viridiplantae</taxon>
        <taxon>Streptophyta</taxon>
        <taxon>Embryophyta</taxon>
        <taxon>Tracheophyta</taxon>
        <taxon>Spermatophyta</taxon>
        <taxon>Magnoliopsida</taxon>
        <taxon>eudicotyledons</taxon>
        <taxon>Gunneridae</taxon>
        <taxon>Pentapetalae</taxon>
        <taxon>asterids</taxon>
        <taxon>lamiids</taxon>
        <taxon>Lamiales</taxon>
        <taxon>Oleaceae</taxon>
        <taxon>Forsythieae</taxon>
        <taxon>Forsythia</taxon>
    </lineage>
</organism>
<accession>A0ABD1XB48</accession>
<dbReference type="AlphaFoldDB" id="A0ABD1XB48"/>
<gene>
    <name evidence="1" type="ORF">Fot_03720</name>
</gene>
<evidence type="ECO:0000313" key="2">
    <source>
        <dbReference type="Proteomes" id="UP001604277"/>
    </source>
</evidence>
<dbReference type="EMBL" id="JBFOLJ010000001">
    <property type="protein sequence ID" value="KAL2558981.1"/>
    <property type="molecule type" value="Genomic_DNA"/>
</dbReference>
<name>A0ABD1XB48_9LAMI</name>
<evidence type="ECO:0000313" key="1">
    <source>
        <dbReference type="EMBL" id="KAL2558981.1"/>
    </source>
</evidence>
<dbReference type="Proteomes" id="UP001604277">
    <property type="component" value="Unassembled WGS sequence"/>
</dbReference>
<proteinExistence type="predicted"/>
<comment type="caution">
    <text evidence="1">The sequence shown here is derived from an EMBL/GenBank/DDBJ whole genome shotgun (WGS) entry which is preliminary data.</text>
</comment>
<reference evidence="2" key="1">
    <citation type="submission" date="2024-07" db="EMBL/GenBank/DDBJ databases">
        <title>Two chromosome-level genome assemblies of Korean endemic species Abeliophyllum distichum and Forsythia ovata (Oleaceae).</title>
        <authorList>
            <person name="Jang H."/>
        </authorList>
    </citation>
    <scope>NUCLEOTIDE SEQUENCE [LARGE SCALE GENOMIC DNA]</scope>
</reference>
<sequence length="138" mass="15403">MERITQPEEANAQRDGLLDKICQLEEVAESLRSENLGLKENTEEAVKAGVDNFRSQFEFTPDYENLQAFFVSYGARQVLTEVKELHLDLDLSPIEVDYPFPEEARDGSGQPSVDRGRRLCGPTSCRRCLGQDFGCGGG</sequence>
<protein>
    <submittedName>
        <fullName evidence="1">Uncharacterized protein</fullName>
    </submittedName>
</protein>